<reference evidence="1" key="2">
    <citation type="submission" date="2022-09" db="EMBL/GenBank/DDBJ databases">
        <title>Genome analysis and characterization of larvicidal activity of Brevibacillus strains.</title>
        <authorList>
            <person name="Patrusheva E.V."/>
            <person name="Izotova A.O."/>
            <person name="Toshchakov S.V."/>
            <person name="Sineoky S.P."/>
        </authorList>
    </citation>
    <scope>NUCLEOTIDE SEQUENCE</scope>
    <source>
        <strain evidence="1">VKPM_B-13247</strain>
    </source>
</reference>
<evidence type="ECO:0000313" key="1">
    <source>
        <dbReference type="EMBL" id="MCZ0806653.1"/>
    </source>
</evidence>
<dbReference type="RefSeq" id="WP_104030901.1">
    <property type="nucleotide sequence ID" value="NZ_JANSGW010000007.1"/>
</dbReference>
<dbReference type="Proteomes" id="UP000239759">
    <property type="component" value="Unassembled WGS sequence"/>
</dbReference>
<dbReference type="Proteomes" id="UP001077662">
    <property type="component" value="Unassembled WGS sequence"/>
</dbReference>
<reference evidence="2 3" key="1">
    <citation type="submission" date="2018-02" db="EMBL/GenBank/DDBJ databases">
        <title>Comparative analysis of genomes of three Brevibacillus laterosporus strains producers of potent antimicrobials isolated from silage.</title>
        <authorList>
            <person name="Kojic M."/>
            <person name="Miljkovic M."/>
            <person name="Studholme D."/>
            <person name="Filipic B."/>
        </authorList>
    </citation>
    <scope>NUCLEOTIDE SEQUENCE [LARGE SCALE GENOMIC DNA]</scope>
    <source>
        <strain evidence="2 3">BGSP11</strain>
    </source>
</reference>
<evidence type="ECO:0000313" key="2">
    <source>
        <dbReference type="EMBL" id="PPB10884.1"/>
    </source>
</evidence>
<sequence>MGTYARIKPETEAWDLMNKIFTSKEKWIENREEIESFLGFPMDGNLYININYLVIERKMVKPEWEMEFRKNSHPAVTKVKSKLRKQWVDLCKRLGLEAYQTSDFYFKFGLWGTPSLYHSINSDYFIEFDGDVDLGPHEWAEEVNEPEFLRLRADWIEKSNSSNVESGNIG</sequence>
<comment type="caution">
    <text evidence="1">The sequence shown here is derived from an EMBL/GenBank/DDBJ whole genome shotgun (WGS) entry which is preliminary data.</text>
</comment>
<dbReference type="EMBL" id="PRKQ01000003">
    <property type="protein sequence ID" value="PPB10884.1"/>
    <property type="molecule type" value="Genomic_DNA"/>
</dbReference>
<dbReference type="AlphaFoldDB" id="A0AAP3DEN0"/>
<dbReference type="EMBL" id="JAPTNE010000007">
    <property type="protein sequence ID" value="MCZ0806653.1"/>
    <property type="molecule type" value="Genomic_DNA"/>
</dbReference>
<name>A0AAP3DEN0_BRELA</name>
<evidence type="ECO:0000313" key="3">
    <source>
        <dbReference type="Proteomes" id="UP000239759"/>
    </source>
</evidence>
<proteinExistence type="predicted"/>
<gene>
    <name evidence="2" type="ORF">C4A77_04465</name>
    <name evidence="1" type="ORF">O0554_06925</name>
</gene>
<accession>A0AAP3DEN0</accession>
<evidence type="ECO:0000313" key="4">
    <source>
        <dbReference type="Proteomes" id="UP001077662"/>
    </source>
</evidence>
<organism evidence="1 4">
    <name type="scientific">Brevibacillus laterosporus</name>
    <name type="common">Bacillus laterosporus</name>
    <dbReference type="NCBI Taxonomy" id="1465"/>
    <lineage>
        <taxon>Bacteria</taxon>
        <taxon>Bacillati</taxon>
        <taxon>Bacillota</taxon>
        <taxon>Bacilli</taxon>
        <taxon>Bacillales</taxon>
        <taxon>Paenibacillaceae</taxon>
        <taxon>Brevibacillus</taxon>
    </lineage>
</organism>
<protein>
    <submittedName>
        <fullName evidence="1">Uncharacterized protein</fullName>
    </submittedName>
</protein>